<proteinExistence type="inferred from homology"/>
<evidence type="ECO:0000256" key="5">
    <source>
        <dbReference type="ARBA" id="ARBA00023204"/>
    </source>
</evidence>
<dbReference type="Gene3D" id="3.40.960.10">
    <property type="entry name" value="VSR Endonuclease"/>
    <property type="match status" value="1"/>
</dbReference>
<dbReference type="CDD" id="cd00221">
    <property type="entry name" value="Vsr"/>
    <property type="match status" value="1"/>
</dbReference>
<dbReference type="AlphaFoldDB" id="A0A1H6Z9Q2"/>
<evidence type="ECO:0000256" key="1">
    <source>
        <dbReference type="ARBA" id="ARBA00022722"/>
    </source>
</evidence>
<keyword evidence="5" id="KW-0234">DNA repair</keyword>
<gene>
    <name evidence="7" type="ORF">SAMN04244572_04249</name>
</gene>
<evidence type="ECO:0000256" key="2">
    <source>
        <dbReference type="ARBA" id="ARBA00022759"/>
    </source>
</evidence>
<dbReference type="OrthoDB" id="9801520at2"/>
<reference evidence="7 8" key="1">
    <citation type="submission" date="2016-10" db="EMBL/GenBank/DDBJ databases">
        <authorList>
            <person name="de Groot N.N."/>
        </authorList>
    </citation>
    <scope>NUCLEOTIDE SEQUENCE [LARGE SCALE GENOMIC DNA]</scope>
    <source>
        <strain evidence="7 8">DSM 373</strain>
    </source>
</reference>
<name>A0A1H6Z9Q2_9GAMM</name>
<protein>
    <submittedName>
        <fullName evidence="7">T/G mismatch-specific endonuclease</fullName>
    </submittedName>
</protein>
<dbReference type="GO" id="GO:0004519">
    <property type="term" value="F:endonuclease activity"/>
    <property type="evidence" value="ECO:0007669"/>
    <property type="project" value="UniProtKB-KW"/>
</dbReference>
<dbReference type="GO" id="GO:0016787">
    <property type="term" value="F:hydrolase activity"/>
    <property type="evidence" value="ECO:0007669"/>
    <property type="project" value="UniProtKB-KW"/>
</dbReference>
<evidence type="ECO:0000256" key="4">
    <source>
        <dbReference type="ARBA" id="ARBA00022801"/>
    </source>
</evidence>
<evidence type="ECO:0000256" key="6">
    <source>
        <dbReference type="ARBA" id="ARBA00029466"/>
    </source>
</evidence>
<keyword evidence="4" id="KW-0378">Hydrolase</keyword>
<sequence>MKRVRTKDTAPEMALRKLLFSSGLRYRVHYKPKTVPLGRANIDIAFPGRRLAVFVDGCFWHGCPDHGAIPKANRDWWAEKLQSNRARDERVTNALIAAGWEVLRLWTHQTPDAMAAIIMDRLHTETHH</sequence>
<dbReference type="NCBIfam" id="TIGR00632">
    <property type="entry name" value="vsr"/>
    <property type="match status" value="1"/>
</dbReference>
<dbReference type="SUPFAM" id="SSF52980">
    <property type="entry name" value="Restriction endonuclease-like"/>
    <property type="match status" value="1"/>
</dbReference>
<dbReference type="RefSeq" id="WP_090735237.1">
    <property type="nucleotide sequence ID" value="NZ_FNYQ01000119.1"/>
</dbReference>
<evidence type="ECO:0000313" key="8">
    <source>
        <dbReference type="Proteomes" id="UP000199250"/>
    </source>
</evidence>
<keyword evidence="1" id="KW-0540">Nuclease</keyword>
<keyword evidence="2 7" id="KW-0255">Endonuclease</keyword>
<dbReference type="Proteomes" id="UP000199250">
    <property type="component" value="Unassembled WGS sequence"/>
</dbReference>
<dbReference type="Pfam" id="PF03852">
    <property type="entry name" value="Vsr"/>
    <property type="match status" value="1"/>
</dbReference>
<accession>A0A1H6Z9Q2</accession>
<dbReference type="InterPro" id="IPR011335">
    <property type="entry name" value="Restrct_endonuc-II-like"/>
</dbReference>
<keyword evidence="3" id="KW-0227">DNA damage</keyword>
<evidence type="ECO:0000313" key="7">
    <source>
        <dbReference type="EMBL" id="SEJ50211.1"/>
    </source>
</evidence>
<dbReference type="EMBL" id="FNYQ01000119">
    <property type="protein sequence ID" value="SEJ50211.1"/>
    <property type="molecule type" value="Genomic_DNA"/>
</dbReference>
<dbReference type="GO" id="GO:0006298">
    <property type="term" value="P:mismatch repair"/>
    <property type="evidence" value="ECO:0007669"/>
    <property type="project" value="InterPro"/>
</dbReference>
<organism evidence="7 8">
    <name type="scientific">Azotobacter beijerinckii</name>
    <dbReference type="NCBI Taxonomy" id="170623"/>
    <lineage>
        <taxon>Bacteria</taxon>
        <taxon>Pseudomonadati</taxon>
        <taxon>Pseudomonadota</taxon>
        <taxon>Gammaproteobacteria</taxon>
        <taxon>Pseudomonadales</taxon>
        <taxon>Pseudomonadaceae</taxon>
        <taxon>Azotobacter</taxon>
    </lineage>
</organism>
<comment type="similarity">
    <text evidence="6">Belongs to the Vsr family.</text>
</comment>
<evidence type="ECO:0000256" key="3">
    <source>
        <dbReference type="ARBA" id="ARBA00022763"/>
    </source>
</evidence>
<dbReference type="InterPro" id="IPR004603">
    <property type="entry name" value="DNA_mismatch_endonuc_vsr"/>
</dbReference>